<accession>A0A653WL31</accession>
<dbReference type="Pfam" id="PF10737">
    <property type="entry name" value="GerPC"/>
    <property type="match status" value="1"/>
</dbReference>
<name>A0A1C3T571_BACMY</name>
<sequence length="204" mass="24257">MNQDIYTYLHQLQQALQIQQQTILNLEEQVRLLQEELNELKSRPSSSIGKVEYKFDQLKVENLNGTLNIGLNPFSTKGQQIEDFQVDTETLKVNPETETNPDFYQGILQEMHRYLDEEAYSRILHFEQEERTPLDEMYRQMMVDDIKKQMEHRLPYYLSQVQSYEGISSDPDYLRDVIIQAMKQDIDKAFLSFIQHIPGNFRKE</sequence>
<evidence type="ECO:0000313" key="1">
    <source>
        <dbReference type="EMBL" id="VXC19502.1"/>
    </source>
</evidence>
<evidence type="ECO:0000313" key="2">
    <source>
        <dbReference type="Proteomes" id="UP000437562"/>
    </source>
</evidence>
<dbReference type="Proteomes" id="UP000437562">
    <property type="component" value="Unassembled WGS sequence"/>
</dbReference>
<dbReference type="InterPro" id="IPR019673">
    <property type="entry name" value="Spore_germination_GerPC"/>
</dbReference>
<dbReference type="AlphaFoldDB" id="A0A1C3T571"/>
<protein>
    <submittedName>
        <fullName evidence="1">Putative spore germination protein GerPC</fullName>
    </submittedName>
</protein>
<organism evidence="1 2">
    <name type="scientific">Bacillus mycoides</name>
    <dbReference type="NCBI Taxonomy" id="1405"/>
    <lineage>
        <taxon>Bacteria</taxon>
        <taxon>Bacillati</taxon>
        <taxon>Bacillota</taxon>
        <taxon>Bacilli</taxon>
        <taxon>Bacillales</taxon>
        <taxon>Bacillaceae</taxon>
        <taxon>Bacillus</taxon>
        <taxon>Bacillus cereus group</taxon>
    </lineage>
</organism>
<reference evidence="1 2" key="1">
    <citation type="submission" date="2019-10" db="EMBL/GenBank/DDBJ databases">
        <authorList>
            <person name="Karimi E."/>
        </authorList>
    </citation>
    <scope>NUCLEOTIDE SEQUENCE [LARGE SCALE GENOMIC DNA]</scope>
    <source>
        <strain evidence="1">Bacillus sp. 71</strain>
    </source>
</reference>
<accession>A0A1C3T571</accession>
<dbReference type="RefSeq" id="WP_002087034.1">
    <property type="nucleotide sequence ID" value="NZ_CP031071.1"/>
</dbReference>
<dbReference type="OMA" id="QNVDMYL"/>
<gene>
    <name evidence="1" type="primary">gerPC</name>
    <name evidence="1" type="ORF">BACI71_30199</name>
</gene>
<proteinExistence type="predicted"/>
<dbReference type="EMBL" id="CABWMC010000023">
    <property type="protein sequence ID" value="VXC19502.1"/>
    <property type="molecule type" value="Genomic_DNA"/>
</dbReference>